<comment type="caution">
    <text evidence="1">The sequence shown here is derived from an EMBL/GenBank/DDBJ whole genome shotgun (WGS) entry which is preliminary data.</text>
</comment>
<protein>
    <submittedName>
        <fullName evidence="1">Uncharacterized protein</fullName>
    </submittedName>
</protein>
<keyword evidence="2" id="KW-1185">Reference proteome</keyword>
<evidence type="ECO:0000313" key="1">
    <source>
        <dbReference type="EMBL" id="CAL1291920.1"/>
    </source>
</evidence>
<sequence length="53" mass="5816">MVSEFPAPAIGNNTNEICVLFNNAIKTLEALTVRQDLLQQLRKGSARTLWTAG</sequence>
<dbReference type="EMBL" id="CAXIEN010000295">
    <property type="protein sequence ID" value="CAL1291920.1"/>
    <property type="molecule type" value="Genomic_DNA"/>
</dbReference>
<name>A0AAV2B7R7_9ARAC</name>
<organism evidence="1 2">
    <name type="scientific">Larinioides sclopetarius</name>
    <dbReference type="NCBI Taxonomy" id="280406"/>
    <lineage>
        <taxon>Eukaryota</taxon>
        <taxon>Metazoa</taxon>
        <taxon>Ecdysozoa</taxon>
        <taxon>Arthropoda</taxon>
        <taxon>Chelicerata</taxon>
        <taxon>Arachnida</taxon>
        <taxon>Araneae</taxon>
        <taxon>Araneomorphae</taxon>
        <taxon>Entelegynae</taxon>
        <taxon>Araneoidea</taxon>
        <taxon>Araneidae</taxon>
        <taxon>Larinioides</taxon>
    </lineage>
</organism>
<reference evidence="1 2" key="1">
    <citation type="submission" date="2024-04" db="EMBL/GenBank/DDBJ databases">
        <authorList>
            <person name="Rising A."/>
            <person name="Reimegard J."/>
            <person name="Sonavane S."/>
            <person name="Akerstrom W."/>
            <person name="Nylinder S."/>
            <person name="Hedman E."/>
            <person name="Kallberg Y."/>
        </authorList>
    </citation>
    <scope>NUCLEOTIDE SEQUENCE [LARGE SCALE GENOMIC DNA]</scope>
</reference>
<dbReference type="AlphaFoldDB" id="A0AAV2B7R7"/>
<dbReference type="Proteomes" id="UP001497382">
    <property type="component" value="Unassembled WGS sequence"/>
</dbReference>
<evidence type="ECO:0000313" key="2">
    <source>
        <dbReference type="Proteomes" id="UP001497382"/>
    </source>
</evidence>
<gene>
    <name evidence="1" type="ORF">LARSCL_LOCUS17364</name>
</gene>
<accession>A0AAV2B7R7</accession>
<proteinExistence type="predicted"/>